<organism evidence="2 3">
    <name type="scientific">Staphylococcus gallinarum</name>
    <dbReference type="NCBI Taxonomy" id="1293"/>
    <lineage>
        <taxon>Bacteria</taxon>
        <taxon>Bacillati</taxon>
        <taxon>Bacillota</taxon>
        <taxon>Bacilli</taxon>
        <taxon>Bacillales</taxon>
        <taxon>Staphylococcaceae</taxon>
        <taxon>Staphylococcus</taxon>
    </lineage>
</organism>
<dbReference type="Proteomes" id="UP000255277">
    <property type="component" value="Unassembled WGS sequence"/>
</dbReference>
<gene>
    <name evidence="2" type="primary">dnaA_2</name>
    <name evidence="2" type="ORF">NCTC12195_00396</name>
</gene>
<evidence type="ECO:0000313" key="3">
    <source>
        <dbReference type="Proteomes" id="UP000255277"/>
    </source>
</evidence>
<feature type="domain" description="Chromosomal replication initiator protein DnaA ATPAse" evidence="1">
    <location>
        <begin position="16"/>
        <end position="48"/>
    </location>
</feature>
<reference evidence="2 3" key="1">
    <citation type="submission" date="2018-06" db="EMBL/GenBank/DDBJ databases">
        <authorList>
            <consortium name="Pathogen Informatics"/>
            <person name="Doyle S."/>
        </authorList>
    </citation>
    <scope>NUCLEOTIDE SEQUENCE [LARGE SCALE GENOMIC DNA]</scope>
    <source>
        <strain evidence="2 3">NCTC12195</strain>
    </source>
</reference>
<sequence>MNLGVDEARIGDEQFNMHNTFETFVIGPGNRFPHAASLAVCRKHQHKHTTHYLSMVA</sequence>
<protein>
    <submittedName>
        <fullName evidence="2">Chromosome replication initiator DnaA</fullName>
    </submittedName>
</protein>
<evidence type="ECO:0000313" key="2">
    <source>
        <dbReference type="EMBL" id="SUM30991.1"/>
    </source>
</evidence>
<dbReference type="EMBL" id="UHDK01000001">
    <property type="protein sequence ID" value="SUM30991.1"/>
    <property type="molecule type" value="Genomic_DNA"/>
</dbReference>
<dbReference type="InterPro" id="IPR013317">
    <property type="entry name" value="DnaA_dom"/>
</dbReference>
<dbReference type="Pfam" id="PF00308">
    <property type="entry name" value="Bac_DnaA"/>
    <property type="match status" value="1"/>
</dbReference>
<evidence type="ECO:0000259" key="1">
    <source>
        <dbReference type="Pfam" id="PF00308"/>
    </source>
</evidence>
<name>A0A380FC15_STAGA</name>
<dbReference type="AlphaFoldDB" id="A0A380FC15"/>
<accession>A0A380FC15</accession>
<proteinExistence type="predicted"/>